<dbReference type="GO" id="GO:0006508">
    <property type="term" value="P:proteolysis"/>
    <property type="evidence" value="ECO:0007669"/>
    <property type="project" value="UniProtKB-KW"/>
</dbReference>
<dbReference type="Proteomes" id="UP000320593">
    <property type="component" value="Unassembled WGS sequence"/>
</dbReference>
<dbReference type="SUPFAM" id="SSF50789">
    <property type="entry name" value="Herpes virus serine proteinase, assemblin"/>
    <property type="match status" value="1"/>
</dbReference>
<keyword evidence="7" id="KW-1185">Reference proteome</keyword>
<evidence type="ECO:0000313" key="7">
    <source>
        <dbReference type="Proteomes" id="UP000320593"/>
    </source>
</evidence>
<accession>A0A562T7X2</accession>
<evidence type="ECO:0000256" key="1">
    <source>
        <dbReference type="ARBA" id="ARBA00022612"/>
    </source>
</evidence>
<dbReference type="NCBIfam" id="TIGR01543">
    <property type="entry name" value="proheadase_HK97"/>
    <property type="match status" value="1"/>
</dbReference>
<evidence type="ECO:0000259" key="5">
    <source>
        <dbReference type="Pfam" id="PF04586"/>
    </source>
</evidence>
<evidence type="ECO:0000256" key="3">
    <source>
        <dbReference type="ARBA" id="ARBA00022801"/>
    </source>
</evidence>
<organism evidence="6 7">
    <name type="scientific">Roseibium hamelinense</name>
    <dbReference type="NCBI Taxonomy" id="150831"/>
    <lineage>
        <taxon>Bacteria</taxon>
        <taxon>Pseudomonadati</taxon>
        <taxon>Pseudomonadota</taxon>
        <taxon>Alphaproteobacteria</taxon>
        <taxon>Hyphomicrobiales</taxon>
        <taxon>Stappiaceae</taxon>
        <taxon>Roseibium</taxon>
    </lineage>
</organism>
<dbReference type="InterPro" id="IPR006433">
    <property type="entry name" value="Prohead_protease"/>
</dbReference>
<feature type="domain" description="Prohead serine protease" evidence="5">
    <location>
        <begin position="30"/>
        <end position="158"/>
    </location>
</feature>
<keyword evidence="2" id="KW-0645">Protease</keyword>
<dbReference type="InterPro" id="IPR054613">
    <property type="entry name" value="Peptidase_S78_dom"/>
</dbReference>
<reference evidence="6 7" key="1">
    <citation type="submission" date="2019-07" db="EMBL/GenBank/DDBJ databases">
        <title>Genomic Encyclopedia of Archaeal and Bacterial Type Strains, Phase II (KMG-II): from individual species to whole genera.</title>
        <authorList>
            <person name="Goeker M."/>
        </authorList>
    </citation>
    <scope>NUCLEOTIDE SEQUENCE [LARGE SCALE GENOMIC DNA]</scope>
    <source>
        <strain evidence="6 7">ATCC BAA-252</strain>
    </source>
</reference>
<name>A0A562T7X2_9HYPH</name>
<feature type="region of interest" description="Disordered" evidence="4">
    <location>
        <begin position="1"/>
        <end position="23"/>
    </location>
</feature>
<evidence type="ECO:0000256" key="4">
    <source>
        <dbReference type="SAM" id="MobiDB-lite"/>
    </source>
</evidence>
<keyword evidence="1" id="KW-1188">Viral release from host cell</keyword>
<protein>
    <recommendedName>
        <fullName evidence="5">Prohead serine protease domain-containing protein</fullName>
    </recommendedName>
</protein>
<comment type="caution">
    <text evidence="6">The sequence shown here is derived from an EMBL/GenBank/DDBJ whole genome shotgun (WGS) entry which is preliminary data.</text>
</comment>
<evidence type="ECO:0000313" key="6">
    <source>
        <dbReference type="EMBL" id="TWI89373.1"/>
    </source>
</evidence>
<dbReference type="AlphaFoldDB" id="A0A562T7X2"/>
<gene>
    <name evidence="6" type="ORF">JM93_01576</name>
</gene>
<sequence>MTGRSALPPPGQTQAREMAPEMAREPAWTTAWVRGYASLFGHRDGAGDIVRPGAFARSLARQTPLPMLWQHDPCEPIGMWTGLCEDRRGLQVLGRLNLGVARAREAAVLIGTGDLSGLSIGFKARRAQRDRAGRQLIDIDLWEISLVTFPQVNGARAQLLAPPSGGLTNTSRRPA</sequence>
<evidence type="ECO:0000256" key="2">
    <source>
        <dbReference type="ARBA" id="ARBA00022670"/>
    </source>
</evidence>
<dbReference type="GO" id="GO:0008233">
    <property type="term" value="F:peptidase activity"/>
    <property type="evidence" value="ECO:0007669"/>
    <property type="project" value="UniProtKB-KW"/>
</dbReference>
<dbReference type="Pfam" id="PF04586">
    <property type="entry name" value="Peptidase_S78"/>
    <property type="match status" value="1"/>
</dbReference>
<keyword evidence="3" id="KW-0378">Hydrolase</keyword>
<proteinExistence type="predicted"/>
<dbReference type="EMBL" id="VLLF01000003">
    <property type="protein sequence ID" value="TWI89373.1"/>
    <property type="molecule type" value="Genomic_DNA"/>
</dbReference>